<evidence type="ECO:0000313" key="1">
    <source>
        <dbReference type="EMBL" id="CDW81518.1"/>
    </source>
</evidence>
<reference evidence="1 2" key="1">
    <citation type="submission" date="2014-06" db="EMBL/GenBank/DDBJ databases">
        <authorList>
            <person name="Swart Estienne"/>
        </authorList>
    </citation>
    <scope>NUCLEOTIDE SEQUENCE [LARGE SCALE GENOMIC DNA]</scope>
    <source>
        <strain evidence="1 2">130c</strain>
    </source>
</reference>
<proteinExistence type="predicted"/>
<keyword evidence="2" id="KW-1185">Reference proteome</keyword>
<evidence type="ECO:0000313" key="2">
    <source>
        <dbReference type="Proteomes" id="UP000039865"/>
    </source>
</evidence>
<dbReference type="EMBL" id="CCKQ01010023">
    <property type="protein sequence ID" value="CDW81518.1"/>
    <property type="molecule type" value="Genomic_DNA"/>
</dbReference>
<protein>
    <submittedName>
        <fullName evidence="1">Uncharacterized protein</fullName>
    </submittedName>
</protein>
<name>A0A078AL01_STYLE</name>
<dbReference type="InParanoid" id="A0A078AL01"/>
<dbReference type="Proteomes" id="UP000039865">
    <property type="component" value="Unassembled WGS sequence"/>
</dbReference>
<gene>
    <name evidence="1" type="primary">Contig13978.g14917</name>
    <name evidence="1" type="ORF">STYLEM_10537</name>
</gene>
<sequence>MGQQLNRLKFKKSMLEDKDPQITFGDMITKAKGGDLILIQDQVYFDNYTMMNSQESHLMKQLVRFKCRESPPVSQKLWSRLGIVVDTEIEDVKYLLEITGQGFKQYEFISRMMYYKNENQVVAIQFYNHAASEEVQNNLINIAKYLSGKQWKQIFNTDSNKEKAYVQLVKRGFKHTNTILKKISVDSFISQQLYQIFLLFTKNSEDDDINLIEKQIQFADLGNYISFLMINQDEREMKIQMICDQIEPLLKQYKNSHNQNRGLPFEAFLQILSKVDVLMELELTSKERISVLSAQVAIEILLEAGFFLNQDMIYEAEDCNDIDERKSPFKEVYILTKVIISQSLF</sequence>
<accession>A0A078AL01</accession>
<organism evidence="1 2">
    <name type="scientific">Stylonychia lemnae</name>
    <name type="common">Ciliate</name>
    <dbReference type="NCBI Taxonomy" id="5949"/>
    <lineage>
        <taxon>Eukaryota</taxon>
        <taxon>Sar</taxon>
        <taxon>Alveolata</taxon>
        <taxon>Ciliophora</taxon>
        <taxon>Intramacronucleata</taxon>
        <taxon>Spirotrichea</taxon>
        <taxon>Stichotrichia</taxon>
        <taxon>Sporadotrichida</taxon>
        <taxon>Oxytrichidae</taxon>
        <taxon>Stylonychinae</taxon>
        <taxon>Stylonychia</taxon>
    </lineage>
</organism>
<dbReference type="AlphaFoldDB" id="A0A078AL01"/>
<dbReference type="OrthoDB" id="10528909at2759"/>